<dbReference type="WBParaSite" id="jg13154">
    <property type="protein sequence ID" value="jg13154"/>
    <property type="gene ID" value="jg13154"/>
</dbReference>
<reference evidence="2" key="1">
    <citation type="submission" date="2022-11" db="UniProtKB">
        <authorList>
            <consortium name="WormBaseParasite"/>
        </authorList>
    </citation>
    <scope>IDENTIFICATION</scope>
</reference>
<dbReference type="Proteomes" id="UP000887574">
    <property type="component" value="Unplaced"/>
</dbReference>
<evidence type="ECO:0000313" key="2">
    <source>
        <dbReference type="WBParaSite" id="jg13154"/>
    </source>
</evidence>
<evidence type="ECO:0000313" key="1">
    <source>
        <dbReference type="Proteomes" id="UP000887574"/>
    </source>
</evidence>
<dbReference type="AlphaFoldDB" id="A0A915CX17"/>
<protein>
    <submittedName>
        <fullName evidence="2">Uncharacterized protein</fullName>
    </submittedName>
</protein>
<keyword evidence="1" id="KW-1185">Reference proteome</keyword>
<name>A0A915CX17_9BILA</name>
<organism evidence="1 2">
    <name type="scientific">Ditylenchus dipsaci</name>
    <dbReference type="NCBI Taxonomy" id="166011"/>
    <lineage>
        <taxon>Eukaryota</taxon>
        <taxon>Metazoa</taxon>
        <taxon>Ecdysozoa</taxon>
        <taxon>Nematoda</taxon>
        <taxon>Chromadorea</taxon>
        <taxon>Rhabditida</taxon>
        <taxon>Tylenchina</taxon>
        <taxon>Tylenchomorpha</taxon>
        <taxon>Sphaerularioidea</taxon>
        <taxon>Anguinidae</taxon>
        <taxon>Anguininae</taxon>
        <taxon>Ditylenchus</taxon>
    </lineage>
</organism>
<proteinExistence type="predicted"/>
<sequence>MSVGHTWSDDEERSLLFFARGLLFAASKLTVSMDDAARFKEICGFADKISPLQILLKIRAIFDKKVELGIFYGGNRDKMIDEDVEKFQNYCYWAKEVPTDELKQKAREQVNE</sequence>
<accession>A0A915CX17</accession>